<dbReference type="PANTHER" id="PTHR34980">
    <property type="entry name" value="INNER MEMBRANE PROTEIN-RELATED-RELATED"/>
    <property type="match status" value="1"/>
</dbReference>
<dbReference type="OrthoDB" id="9812349at2"/>
<feature type="transmembrane region" description="Helical" evidence="1">
    <location>
        <begin position="21"/>
        <end position="42"/>
    </location>
</feature>
<protein>
    <recommendedName>
        <fullName evidence="4">DUF805 domain-containing protein</fullName>
    </recommendedName>
</protein>
<accession>A0A178YQ05</accession>
<feature type="transmembrane region" description="Helical" evidence="1">
    <location>
        <begin position="54"/>
        <end position="77"/>
    </location>
</feature>
<dbReference type="InterPro" id="IPR008523">
    <property type="entry name" value="DUF805"/>
</dbReference>
<dbReference type="Pfam" id="PF05656">
    <property type="entry name" value="DUF805"/>
    <property type="match status" value="1"/>
</dbReference>
<gene>
    <name evidence="2" type="ORF">ATB98_20270</name>
</gene>
<dbReference type="Proteomes" id="UP000078507">
    <property type="component" value="Unassembled WGS sequence"/>
</dbReference>
<evidence type="ECO:0008006" key="4">
    <source>
        <dbReference type="Google" id="ProtNLM"/>
    </source>
</evidence>
<dbReference type="GO" id="GO:0005886">
    <property type="term" value="C:plasma membrane"/>
    <property type="evidence" value="ECO:0007669"/>
    <property type="project" value="TreeGrafter"/>
</dbReference>
<dbReference type="AlphaFoldDB" id="A0A178YQ05"/>
<name>A0A178YQ05_SINSA</name>
<organism evidence="2 3">
    <name type="scientific">Sinorhizobium saheli</name>
    <dbReference type="NCBI Taxonomy" id="36856"/>
    <lineage>
        <taxon>Bacteria</taxon>
        <taxon>Pseudomonadati</taxon>
        <taxon>Pseudomonadota</taxon>
        <taxon>Alphaproteobacteria</taxon>
        <taxon>Hyphomicrobiales</taxon>
        <taxon>Rhizobiaceae</taxon>
        <taxon>Sinorhizobium/Ensifer group</taxon>
        <taxon>Sinorhizobium</taxon>
    </lineage>
</organism>
<dbReference type="RefSeq" id="WP_066869383.1">
    <property type="nucleotide sequence ID" value="NZ_LNQB01000055.1"/>
</dbReference>
<evidence type="ECO:0000313" key="3">
    <source>
        <dbReference type="Proteomes" id="UP000078507"/>
    </source>
</evidence>
<keyword evidence="1" id="KW-0472">Membrane</keyword>
<keyword evidence="1" id="KW-0812">Transmembrane</keyword>
<comment type="caution">
    <text evidence="2">The sequence shown here is derived from an EMBL/GenBank/DDBJ whole genome shotgun (WGS) entry which is preliminary data.</text>
</comment>
<evidence type="ECO:0000313" key="2">
    <source>
        <dbReference type="EMBL" id="OAP49371.1"/>
    </source>
</evidence>
<proteinExistence type="predicted"/>
<keyword evidence="3" id="KW-1185">Reference proteome</keyword>
<reference evidence="2 3" key="1">
    <citation type="submission" date="2015-11" db="EMBL/GenBank/DDBJ databases">
        <title>Ensifer anhuiense sp. nov., an effective nitrogen fixation bacterium with Glycine soja.</title>
        <authorList>
            <person name="Yan H."/>
            <person name="Chen W."/>
        </authorList>
    </citation>
    <scope>NUCLEOTIDE SEQUENCE [LARGE SCALE GENOMIC DNA]</scope>
    <source>
        <strain evidence="2 3">LMG 7837</strain>
    </source>
</reference>
<dbReference type="EMBL" id="LNQB01000055">
    <property type="protein sequence ID" value="OAP49371.1"/>
    <property type="molecule type" value="Genomic_DNA"/>
</dbReference>
<sequence length="128" mass="13961">MAEEGRQPSMTWLFFSPSGRIGRLPFLLSWLFWFAVGSIFLMQVIKNEGEDAALALWTLALIGSGVLSTVSIAMLAIKRLHDIGYPGPLALCLFIPVLSPIVFIALCLWPGAAGANEYGNRRNAPSRP</sequence>
<keyword evidence="1" id="KW-1133">Transmembrane helix</keyword>
<dbReference type="PANTHER" id="PTHR34980:SF3">
    <property type="entry name" value="BLR8105 PROTEIN"/>
    <property type="match status" value="1"/>
</dbReference>
<feature type="transmembrane region" description="Helical" evidence="1">
    <location>
        <begin position="89"/>
        <end position="112"/>
    </location>
</feature>
<evidence type="ECO:0000256" key="1">
    <source>
        <dbReference type="SAM" id="Phobius"/>
    </source>
</evidence>
<dbReference type="STRING" id="36856.ATB98_20270"/>